<dbReference type="Pfam" id="PF08486">
    <property type="entry name" value="SpoIID"/>
    <property type="match status" value="1"/>
</dbReference>
<dbReference type="Proteomes" id="UP000320390">
    <property type="component" value="Chromosome"/>
</dbReference>
<dbReference type="RefSeq" id="WP_145197463.1">
    <property type="nucleotide sequence ID" value="NZ_CP036434.1"/>
</dbReference>
<dbReference type="AlphaFoldDB" id="A0A518ES20"/>
<reference evidence="2 3" key="1">
    <citation type="submission" date="2019-02" db="EMBL/GenBank/DDBJ databases">
        <title>Deep-cultivation of Planctomycetes and their phenomic and genomic characterization uncovers novel biology.</title>
        <authorList>
            <person name="Wiegand S."/>
            <person name="Jogler M."/>
            <person name="Boedeker C."/>
            <person name="Pinto D."/>
            <person name="Vollmers J."/>
            <person name="Rivas-Marin E."/>
            <person name="Kohn T."/>
            <person name="Peeters S.H."/>
            <person name="Heuer A."/>
            <person name="Rast P."/>
            <person name="Oberbeckmann S."/>
            <person name="Bunk B."/>
            <person name="Jeske O."/>
            <person name="Meyerdierks A."/>
            <person name="Storesund J.E."/>
            <person name="Kallscheuer N."/>
            <person name="Luecker S."/>
            <person name="Lage O.M."/>
            <person name="Pohl T."/>
            <person name="Merkel B.J."/>
            <person name="Hornburger P."/>
            <person name="Mueller R.-W."/>
            <person name="Bruemmer F."/>
            <person name="Labrenz M."/>
            <person name="Spormann A.M."/>
            <person name="Op den Camp H."/>
            <person name="Overmann J."/>
            <person name="Amann R."/>
            <person name="Jetten M.S.M."/>
            <person name="Mascher T."/>
            <person name="Medema M.H."/>
            <person name="Devos D.P."/>
            <person name="Kaster A.-K."/>
            <person name="Ovreas L."/>
            <person name="Rohde M."/>
            <person name="Galperin M.Y."/>
            <person name="Jogler C."/>
        </authorList>
    </citation>
    <scope>NUCLEOTIDE SEQUENCE [LARGE SCALE GENOMIC DNA]</scope>
    <source>
        <strain evidence="2 3">Poly30</strain>
    </source>
</reference>
<keyword evidence="3" id="KW-1185">Reference proteome</keyword>
<accession>A0A518ES20</accession>
<protein>
    <submittedName>
        <fullName evidence="2">Stage II sporulation protein</fullName>
    </submittedName>
</protein>
<feature type="domain" description="Sporulation stage II protein D amidase enhancer LytB N-terminal" evidence="1">
    <location>
        <begin position="136"/>
        <end position="236"/>
    </location>
</feature>
<name>A0A518ES20_9BACT</name>
<dbReference type="EMBL" id="CP036434">
    <property type="protein sequence ID" value="QDV06888.1"/>
    <property type="molecule type" value="Genomic_DNA"/>
</dbReference>
<evidence type="ECO:0000313" key="3">
    <source>
        <dbReference type="Proteomes" id="UP000320390"/>
    </source>
</evidence>
<sequence>MSASPRWIGLVLLAPMFAVAYVACAPIEPRPVRPLSPPPTTVAPRGPDWLSKNAEGELVVPRTVQIHLTDLDGTESIELADASGRSRVVSRLRGGVAIDGTVGRVTEGQPLRLAGPVVIRGRIHEGELFVATHSKGGLEASVRLALETYIAGVVAAELPIWSAEPAELEAQAIAARTFATAAIAKRRKDGEPARLTDGVLDQAYRGSYDGRSSRGSETVAARLRAAVQRTTGQVLVRGDRLEEARYHAACGGHTANFADVFAEEVKRYDARGPTGRPCPSCRARAQKEQANGWPDAERPLSWVVTLGPDQLARLGTTFELGGPLSRIEAVRTDPFGRWLEARVIGDQAGAKTVTIPFDAIRRALGYGELKSALIDALAPAAGTPIPRGASLRLQGRGRGHGVGLCQEGARDLARNGSTAEEILRHYYPGTEIRRIDSTELP</sequence>
<gene>
    <name evidence="2" type="ORF">Poly30_24050</name>
</gene>
<organism evidence="2 3">
    <name type="scientific">Saltatorellus ferox</name>
    <dbReference type="NCBI Taxonomy" id="2528018"/>
    <lineage>
        <taxon>Bacteria</taxon>
        <taxon>Pseudomonadati</taxon>
        <taxon>Planctomycetota</taxon>
        <taxon>Planctomycetia</taxon>
        <taxon>Planctomycetia incertae sedis</taxon>
        <taxon>Saltatorellus</taxon>
    </lineage>
</organism>
<proteinExistence type="predicted"/>
<dbReference type="InterPro" id="IPR013693">
    <property type="entry name" value="SpoIID/LytB_N"/>
</dbReference>
<evidence type="ECO:0000313" key="2">
    <source>
        <dbReference type="EMBL" id="QDV06888.1"/>
    </source>
</evidence>
<evidence type="ECO:0000259" key="1">
    <source>
        <dbReference type="Pfam" id="PF08486"/>
    </source>
</evidence>
<dbReference type="OrthoDB" id="9794671at2"/>